<reference evidence="2" key="1">
    <citation type="journal article" date="2019" name="Int. J. Syst. Evol. Microbiol.">
        <title>The Global Catalogue of Microorganisms (GCM) 10K type strain sequencing project: providing services to taxonomists for standard genome sequencing and annotation.</title>
        <authorList>
            <consortium name="The Broad Institute Genomics Platform"/>
            <consortium name="The Broad Institute Genome Sequencing Center for Infectious Disease"/>
            <person name="Wu L."/>
            <person name="Ma J."/>
        </authorList>
    </citation>
    <scope>NUCLEOTIDE SEQUENCE [LARGE SCALE GENOMIC DNA]</scope>
    <source>
        <strain evidence="2">JCM 30742</strain>
    </source>
</reference>
<gene>
    <name evidence="1" type="ORF">GCM10023081_30540</name>
</gene>
<dbReference type="Proteomes" id="UP001500752">
    <property type="component" value="Unassembled WGS sequence"/>
</dbReference>
<keyword evidence="2" id="KW-1185">Reference proteome</keyword>
<evidence type="ECO:0000313" key="2">
    <source>
        <dbReference type="Proteomes" id="UP001500752"/>
    </source>
</evidence>
<name>A0ABP7CM72_9MICC</name>
<accession>A0ABP7CM72</accession>
<comment type="caution">
    <text evidence="1">The sequence shown here is derived from an EMBL/GenBank/DDBJ whole genome shotgun (WGS) entry which is preliminary data.</text>
</comment>
<proteinExistence type="predicted"/>
<dbReference type="EMBL" id="BAABEO010000020">
    <property type="protein sequence ID" value="GAA3691020.1"/>
    <property type="molecule type" value="Genomic_DNA"/>
</dbReference>
<protein>
    <submittedName>
        <fullName evidence="1">Uncharacterized protein</fullName>
    </submittedName>
</protein>
<organism evidence="1 2">
    <name type="scientific">Arthrobacter ginkgonis</name>
    <dbReference type="NCBI Taxonomy" id="1630594"/>
    <lineage>
        <taxon>Bacteria</taxon>
        <taxon>Bacillati</taxon>
        <taxon>Actinomycetota</taxon>
        <taxon>Actinomycetes</taxon>
        <taxon>Micrococcales</taxon>
        <taxon>Micrococcaceae</taxon>
        <taxon>Arthrobacter</taxon>
    </lineage>
</organism>
<evidence type="ECO:0000313" key="1">
    <source>
        <dbReference type="EMBL" id="GAA3691020.1"/>
    </source>
</evidence>
<sequence length="60" mass="7025">MTVSEITGERTLFCNSESCGQQRLHTVIWEVRVQKDGHETSRTPLWWKCQECGQENARED</sequence>